<accession>A0A2Z7CMR2</accession>
<dbReference type="Proteomes" id="UP000250235">
    <property type="component" value="Unassembled WGS sequence"/>
</dbReference>
<keyword evidence="2" id="KW-1185">Reference proteome</keyword>
<evidence type="ECO:0000313" key="2">
    <source>
        <dbReference type="Proteomes" id="UP000250235"/>
    </source>
</evidence>
<protein>
    <submittedName>
        <fullName evidence="1">Uncharacterized protein</fullName>
    </submittedName>
</protein>
<sequence length="84" mass="9696">MVLPLIRSLVRTPKLSDRRTDHGVPSCWSFDSCIATIFTATRWEDLSTPLEQSPISVRFFKSCKFYNYDDEPLIEFIHGLCALI</sequence>
<evidence type="ECO:0000313" key="1">
    <source>
        <dbReference type="EMBL" id="KZV45894.1"/>
    </source>
</evidence>
<proteinExistence type="predicted"/>
<dbReference type="EMBL" id="KQ995754">
    <property type="protein sequence ID" value="KZV45894.1"/>
    <property type="molecule type" value="Genomic_DNA"/>
</dbReference>
<dbReference type="AlphaFoldDB" id="A0A2Z7CMR2"/>
<gene>
    <name evidence="1" type="ORF">F511_34962</name>
</gene>
<name>A0A2Z7CMR2_9LAMI</name>
<reference evidence="1 2" key="1">
    <citation type="journal article" date="2015" name="Proc. Natl. Acad. Sci. U.S.A.">
        <title>The resurrection genome of Boea hygrometrica: A blueprint for survival of dehydration.</title>
        <authorList>
            <person name="Xiao L."/>
            <person name="Yang G."/>
            <person name="Zhang L."/>
            <person name="Yang X."/>
            <person name="Zhao S."/>
            <person name="Ji Z."/>
            <person name="Zhou Q."/>
            <person name="Hu M."/>
            <person name="Wang Y."/>
            <person name="Chen M."/>
            <person name="Xu Y."/>
            <person name="Jin H."/>
            <person name="Xiao X."/>
            <person name="Hu G."/>
            <person name="Bao F."/>
            <person name="Hu Y."/>
            <person name="Wan P."/>
            <person name="Li L."/>
            <person name="Deng X."/>
            <person name="Kuang T."/>
            <person name="Xiang C."/>
            <person name="Zhu J.K."/>
            <person name="Oliver M.J."/>
            <person name="He Y."/>
        </authorList>
    </citation>
    <scope>NUCLEOTIDE SEQUENCE [LARGE SCALE GENOMIC DNA]</scope>
    <source>
        <strain evidence="2">cv. XS01</strain>
    </source>
</reference>
<organism evidence="1 2">
    <name type="scientific">Dorcoceras hygrometricum</name>
    <dbReference type="NCBI Taxonomy" id="472368"/>
    <lineage>
        <taxon>Eukaryota</taxon>
        <taxon>Viridiplantae</taxon>
        <taxon>Streptophyta</taxon>
        <taxon>Embryophyta</taxon>
        <taxon>Tracheophyta</taxon>
        <taxon>Spermatophyta</taxon>
        <taxon>Magnoliopsida</taxon>
        <taxon>eudicotyledons</taxon>
        <taxon>Gunneridae</taxon>
        <taxon>Pentapetalae</taxon>
        <taxon>asterids</taxon>
        <taxon>lamiids</taxon>
        <taxon>Lamiales</taxon>
        <taxon>Gesneriaceae</taxon>
        <taxon>Didymocarpoideae</taxon>
        <taxon>Trichosporeae</taxon>
        <taxon>Loxocarpinae</taxon>
        <taxon>Dorcoceras</taxon>
    </lineage>
</organism>